<name>X1BLC8_9ZZZZ</name>
<proteinExistence type="predicted"/>
<dbReference type="EMBL" id="BART01011421">
    <property type="protein sequence ID" value="GAG84878.1"/>
    <property type="molecule type" value="Genomic_DNA"/>
</dbReference>
<comment type="caution">
    <text evidence="1">The sequence shown here is derived from an EMBL/GenBank/DDBJ whole genome shotgun (WGS) entry which is preliminary data.</text>
</comment>
<protein>
    <submittedName>
        <fullName evidence="1">Uncharacterized protein</fullName>
    </submittedName>
</protein>
<reference evidence="1" key="1">
    <citation type="journal article" date="2014" name="Front. Microbiol.">
        <title>High frequency of phylogenetically diverse reductive dehalogenase-homologous genes in deep subseafloor sedimentary metagenomes.</title>
        <authorList>
            <person name="Kawai M."/>
            <person name="Futagami T."/>
            <person name="Toyoda A."/>
            <person name="Takaki Y."/>
            <person name="Nishi S."/>
            <person name="Hori S."/>
            <person name="Arai W."/>
            <person name="Tsubouchi T."/>
            <person name="Morono Y."/>
            <person name="Uchiyama I."/>
            <person name="Ito T."/>
            <person name="Fujiyama A."/>
            <person name="Inagaki F."/>
            <person name="Takami H."/>
        </authorList>
    </citation>
    <scope>NUCLEOTIDE SEQUENCE</scope>
    <source>
        <strain evidence="1">Expedition CK06-06</strain>
    </source>
</reference>
<sequence length="98" mass="11831">MNWVLSHSKQLDLWEMTNREKICFDSDDEVTSEIDLIKNYRERRKREKELLADRSIEEIISELDNFVQSKEFQAFKDSGVTFYSDVKCVFSYYVNNSW</sequence>
<evidence type="ECO:0000313" key="1">
    <source>
        <dbReference type="EMBL" id="GAG84878.1"/>
    </source>
</evidence>
<accession>X1BLC8</accession>
<gene>
    <name evidence="1" type="ORF">S01H4_24343</name>
</gene>
<organism evidence="1">
    <name type="scientific">marine sediment metagenome</name>
    <dbReference type="NCBI Taxonomy" id="412755"/>
    <lineage>
        <taxon>unclassified sequences</taxon>
        <taxon>metagenomes</taxon>
        <taxon>ecological metagenomes</taxon>
    </lineage>
</organism>
<dbReference type="AlphaFoldDB" id="X1BLC8"/>